<comment type="caution">
    <text evidence="1">The sequence shown here is derived from an EMBL/GenBank/DDBJ whole genome shotgun (WGS) entry which is preliminary data.</text>
</comment>
<dbReference type="Proteomes" id="UP000050525">
    <property type="component" value="Unassembled WGS sequence"/>
</dbReference>
<dbReference type="EMBL" id="AKHW03006853">
    <property type="protein sequence ID" value="KYO18206.1"/>
    <property type="molecule type" value="Genomic_DNA"/>
</dbReference>
<dbReference type="AlphaFoldDB" id="A0A151M172"/>
<keyword evidence="2" id="KW-1185">Reference proteome</keyword>
<proteinExistence type="predicted"/>
<protein>
    <submittedName>
        <fullName evidence="1">Uncharacterized protein</fullName>
    </submittedName>
</protein>
<reference evidence="1 2" key="1">
    <citation type="journal article" date="2012" name="Genome Biol.">
        <title>Sequencing three crocodilian genomes to illuminate the evolution of archosaurs and amniotes.</title>
        <authorList>
            <person name="St John J.A."/>
            <person name="Braun E.L."/>
            <person name="Isberg S.R."/>
            <person name="Miles L.G."/>
            <person name="Chong A.Y."/>
            <person name="Gongora J."/>
            <person name="Dalzell P."/>
            <person name="Moran C."/>
            <person name="Bed'hom B."/>
            <person name="Abzhanov A."/>
            <person name="Burgess S.C."/>
            <person name="Cooksey A.M."/>
            <person name="Castoe T.A."/>
            <person name="Crawford N.G."/>
            <person name="Densmore L.D."/>
            <person name="Drew J.C."/>
            <person name="Edwards S.V."/>
            <person name="Faircloth B.C."/>
            <person name="Fujita M.K."/>
            <person name="Greenwold M.J."/>
            <person name="Hoffmann F.G."/>
            <person name="Howard J.M."/>
            <person name="Iguchi T."/>
            <person name="Janes D.E."/>
            <person name="Khan S.Y."/>
            <person name="Kohno S."/>
            <person name="de Koning A.J."/>
            <person name="Lance S.L."/>
            <person name="McCarthy F.M."/>
            <person name="McCormack J.E."/>
            <person name="Merchant M.E."/>
            <person name="Peterson D.G."/>
            <person name="Pollock D.D."/>
            <person name="Pourmand N."/>
            <person name="Raney B.J."/>
            <person name="Roessler K.A."/>
            <person name="Sanford J.R."/>
            <person name="Sawyer R.H."/>
            <person name="Schmidt C.J."/>
            <person name="Triplett E.W."/>
            <person name="Tuberville T.D."/>
            <person name="Venegas-Anaya M."/>
            <person name="Howard J.T."/>
            <person name="Jarvis E.D."/>
            <person name="Guillette L.J.Jr."/>
            <person name="Glenn T.C."/>
            <person name="Green R.E."/>
            <person name="Ray D.A."/>
        </authorList>
    </citation>
    <scope>NUCLEOTIDE SEQUENCE [LARGE SCALE GENOMIC DNA]</scope>
    <source>
        <strain evidence="1">KSC_2009_1</strain>
    </source>
</reference>
<name>A0A151M172_ALLMI</name>
<accession>A0A151M172</accession>
<evidence type="ECO:0000313" key="2">
    <source>
        <dbReference type="Proteomes" id="UP000050525"/>
    </source>
</evidence>
<gene>
    <name evidence="1" type="ORF">Y1Q_0011765</name>
</gene>
<evidence type="ECO:0000313" key="1">
    <source>
        <dbReference type="EMBL" id="KYO18206.1"/>
    </source>
</evidence>
<sequence length="73" mass="7632">MGQPLNSNDCNAELPGGISSSNLSHSGDVLSACTFIGEESHQSCNSFFHSTSCCLHCKTCCGSVLRMGEGFVT</sequence>
<organism evidence="1 2">
    <name type="scientific">Alligator mississippiensis</name>
    <name type="common">American alligator</name>
    <dbReference type="NCBI Taxonomy" id="8496"/>
    <lineage>
        <taxon>Eukaryota</taxon>
        <taxon>Metazoa</taxon>
        <taxon>Chordata</taxon>
        <taxon>Craniata</taxon>
        <taxon>Vertebrata</taxon>
        <taxon>Euteleostomi</taxon>
        <taxon>Archelosauria</taxon>
        <taxon>Archosauria</taxon>
        <taxon>Crocodylia</taxon>
        <taxon>Alligatoridae</taxon>
        <taxon>Alligatorinae</taxon>
        <taxon>Alligator</taxon>
    </lineage>
</organism>